<reference evidence="2" key="1">
    <citation type="journal article" date="2023" name="Plant J.">
        <title>Genome sequences and population genomics provide insights into the demographic history, inbreeding, and mutation load of two 'living fossil' tree species of Dipteronia.</title>
        <authorList>
            <person name="Feng Y."/>
            <person name="Comes H.P."/>
            <person name="Chen J."/>
            <person name="Zhu S."/>
            <person name="Lu R."/>
            <person name="Zhang X."/>
            <person name="Li P."/>
            <person name="Qiu J."/>
            <person name="Olsen K.M."/>
            <person name="Qiu Y."/>
        </authorList>
    </citation>
    <scope>NUCLEOTIDE SEQUENCE</scope>
    <source>
        <strain evidence="2">NBL</strain>
    </source>
</reference>
<organism evidence="2 3">
    <name type="scientific">Dipteronia sinensis</name>
    <dbReference type="NCBI Taxonomy" id="43782"/>
    <lineage>
        <taxon>Eukaryota</taxon>
        <taxon>Viridiplantae</taxon>
        <taxon>Streptophyta</taxon>
        <taxon>Embryophyta</taxon>
        <taxon>Tracheophyta</taxon>
        <taxon>Spermatophyta</taxon>
        <taxon>Magnoliopsida</taxon>
        <taxon>eudicotyledons</taxon>
        <taxon>Gunneridae</taxon>
        <taxon>Pentapetalae</taxon>
        <taxon>rosids</taxon>
        <taxon>malvids</taxon>
        <taxon>Sapindales</taxon>
        <taxon>Sapindaceae</taxon>
        <taxon>Hippocastanoideae</taxon>
        <taxon>Acereae</taxon>
        <taxon>Dipteronia</taxon>
    </lineage>
</organism>
<feature type="compositionally biased region" description="Polar residues" evidence="1">
    <location>
        <begin position="154"/>
        <end position="166"/>
    </location>
</feature>
<dbReference type="AlphaFoldDB" id="A0AAE0B5G6"/>
<keyword evidence="3" id="KW-1185">Reference proteome</keyword>
<protein>
    <submittedName>
        <fullName evidence="2">Uncharacterized protein</fullName>
    </submittedName>
</protein>
<gene>
    <name evidence="2" type="ORF">Dsin_001588</name>
</gene>
<evidence type="ECO:0000313" key="2">
    <source>
        <dbReference type="EMBL" id="KAK3229707.1"/>
    </source>
</evidence>
<feature type="compositionally biased region" description="Polar residues" evidence="1">
    <location>
        <begin position="104"/>
        <end position="113"/>
    </location>
</feature>
<evidence type="ECO:0000313" key="3">
    <source>
        <dbReference type="Proteomes" id="UP001281410"/>
    </source>
</evidence>
<feature type="region of interest" description="Disordered" evidence="1">
    <location>
        <begin position="153"/>
        <end position="189"/>
    </location>
</feature>
<dbReference type="EMBL" id="JANJYJ010000001">
    <property type="protein sequence ID" value="KAK3229707.1"/>
    <property type="molecule type" value="Genomic_DNA"/>
</dbReference>
<dbReference type="Proteomes" id="UP001281410">
    <property type="component" value="Unassembled WGS sequence"/>
</dbReference>
<feature type="region of interest" description="Disordered" evidence="1">
    <location>
        <begin position="87"/>
        <end position="113"/>
    </location>
</feature>
<feature type="compositionally biased region" description="Polar residues" evidence="1">
    <location>
        <begin position="176"/>
        <end position="189"/>
    </location>
</feature>
<evidence type="ECO:0000256" key="1">
    <source>
        <dbReference type="SAM" id="MobiDB-lite"/>
    </source>
</evidence>
<comment type="caution">
    <text evidence="2">The sequence shown here is derived from an EMBL/GenBank/DDBJ whole genome shotgun (WGS) entry which is preliminary data.</text>
</comment>
<proteinExistence type="predicted"/>
<feature type="compositionally biased region" description="Basic residues" evidence="1">
    <location>
        <begin position="87"/>
        <end position="96"/>
    </location>
</feature>
<accession>A0AAE0B5G6</accession>
<sequence>MHEGSNVYNIASLSDHGTKIVKGKLVEALRLLEQDMKTINLLESLKTVNVQHVGDILNTAPILNPPIAMTKGQTNARLKSNLEKCKRKATKGKHKENSHCFGPSHQSPSSQLGTLTPSCSHFGPPVLSVPFGSSDFYFTRLLHGNNLLPHFSRDSSQSQAMNSSFGQWPHTFGQWPHSSQGVDLGSRQV</sequence>
<name>A0AAE0B5G6_9ROSI</name>